<proteinExistence type="inferred from homology"/>
<dbReference type="PANTHER" id="PTHR11709">
    <property type="entry name" value="MULTI-COPPER OXIDASE"/>
    <property type="match status" value="1"/>
</dbReference>
<dbReference type="Proteomes" id="UP001295740">
    <property type="component" value="Unassembled WGS sequence"/>
</dbReference>
<evidence type="ECO:0000256" key="1">
    <source>
        <dbReference type="ARBA" id="ARBA00010609"/>
    </source>
</evidence>
<dbReference type="InterPro" id="IPR008972">
    <property type="entry name" value="Cupredoxin"/>
</dbReference>
<dbReference type="GO" id="GO:0016491">
    <property type="term" value="F:oxidoreductase activity"/>
    <property type="evidence" value="ECO:0007669"/>
    <property type="project" value="InterPro"/>
</dbReference>
<evidence type="ECO:0000256" key="2">
    <source>
        <dbReference type="ARBA" id="ARBA00023008"/>
    </source>
</evidence>
<dbReference type="EMBL" id="CAUWAG010000007">
    <property type="protein sequence ID" value="CAJ2505023.1"/>
    <property type="molecule type" value="Genomic_DNA"/>
</dbReference>
<comment type="similarity">
    <text evidence="1">Belongs to the multicopper oxidase family.</text>
</comment>
<evidence type="ECO:0000259" key="5">
    <source>
        <dbReference type="Pfam" id="PF07732"/>
    </source>
</evidence>
<feature type="domain" description="Plastocyanin-like" evidence="4">
    <location>
        <begin position="423"/>
        <end position="472"/>
    </location>
</feature>
<keyword evidence="7" id="KW-1185">Reference proteome</keyword>
<evidence type="ECO:0000313" key="7">
    <source>
        <dbReference type="Proteomes" id="UP001295740"/>
    </source>
</evidence>
<dbReference type="Pfam" id="PF00394">
    <property type="entry name" value="Cu-oxidase"/>
    <property type="match status" value="1"/>
</dbReference>
<comment type="caution">
    <text evidence="6">The sequence shown here is derived from an EMBL/GenBank/DDBJ whole genome shotgun (WGS) entry which is preliminary data.</text>
</comment>
<dbReference type="Pfam" id="PF07732">
    <property type="entry name" value="Cu-oxidase_3"/>
    <property type="match status" value="1"/>
</dbReference>
<dbReference type="GO" id="GO:0005507">
    <property type="term" value="F:copper ion binding"/>
    <property type="evidence" value="ECO:0007669"/>
    <property type="project" value="InterPro"/>
</dbReference>
<evidence type="ECO:0000313" key="6">
    <source>
        <dbReference type="EMBL" id="CAJ2505023.1"/>
    </source>
</evidence>
<dbReference type="PANTHER" id="PTHR11709:SF145">
    <property type="entry name" value="LCC1"/>
    <property type="match status" value="1"/>
</dbReference>
<dbReference type="Pfam" id="PF07731">
    <property type="entry name" value="Cu-oxidase_2"/>
    <property type="match status" value="2"/>
</dbReference>
<dbReference type="InterPro" id="IPR011707">
    <property type="entry name" value="Cu-oxidase-like_N"/>
</dbReference>
<dbReference type="SUPFAM" id="SSF49503">
    <property type="entry name" value="Cupredoxins"/>
    <property type="match status" value="3"/>
</dbReference>
<feature type="domain" description="Plastocyanin-like" evidence="5">
    <location>
        <begin position="71"/>
        <end position="185"/>
    </location>
</feature>
<dbReference type="Gene3D" id="2.60.40.420">
    <property type="entry name" value="Cupredoxins - blue copper proteins"/>
    <property type="match status" value="3"/>
</dbReference>
<reference evidence="6" key="1">
    <citation type="submission" date="2023-10" db="EMBL/GenBank/DDBJ databases">
        <authorList>
            <person name="Hackl T."/>
        </authorList>
    </citation>
    <scope>NUCLEOTIDE SEQUENCE</scope>
</reference>
<dbReference type="InterPro" id="IPR045087">
    <property type="entry name" value="Cu-oxidase_fam"/>
</dbReference>
<dbReference type="InterPro" id="IPR011706">
    <property type="entry name" value="Cu-oxidase_C"/>
</dbReference>
<evidence type="ECO:0000259" key="4">
    <source>
        <dbReference type="Pfam" id="PF07731"/>
    </source>
</evidence>
<accession>A0AAI8YF57</accession>
<gene>
    <name evidence="6" type="ORF">KHLLAP_LOCUS5491</name>
</gene>
<organism evidence="6 7">
    <name type="scientific">Anthostomella pinea</name>
    <dbReference type="NCBI Taxonomy" id="933095"/>
    <lineage>
        <taxon>Eukaryota</taxon>
        <taxon>Fungi</taxon>
        <taxon>Dikarya</taxon>
        <taxon>Ascomycota</taxon>
        <taxon>Pezizomycotina</taxon>
        <taxon>Sordariomycetes</taxon>
        <taxon>Xylariomycetidae</taxon>
        <taxon>Xylariales</taxon>
        <taxon>Xylariaceae</taxon>
        <taxon>Anthostomella</taxon>
    </lineage>
</organism>
<feature type="domain" description="Plastocyanin-like" evidence="3">
    <location>
        <begin position="196"/>
        <end position="321"/>
    </location>
</feature>
<name>A0AAI8YF57_9PEZI</name>
<dbReference type="AlphaFoldDB" id="A0AAI8YF57"/>
<dbReference type="CDD" id="cd13901">
    <property type="entry name" value="CuRO_3_MaLCC_like"/>
    <property type="match status" value="1"/>
</dbReference>
<protein>
    <submittedName>
        <fullName evidence="6">Uu.00g124170.m01.CDS01</fullName>
    </submittedName>
</protein>
<dbReference type="InterPro" id="IPR001117">
    <property type="entry name" value="Cu-oxidase_2nd"/>
</dbReference>
<feature type="domain" description="Plastocyanin-like" evidence="4">
    <location>
        <begin position="546"/>
        <end position="600"/>
    </location>
</feature>
<evidence type="ECO:0000259" key="3">
    <source>
        <dbReference type="Pfam" id="PF00394"/>
    </source>
</evidence>
<keyword evidence="2" id="KW-0186">Copper</keyword>
<dbReference type="CDD" id="cd13854">
    <property type="entry name" value="CuRO_1_MaLCC_like"/>
    <property type="match status" value="1"/>
</dbReference>
<sequence>MRAFDNGLGVNGFAGDDSLSPLGSLHAPYLPKCIMESTDTECPWGAFDVTNTNQLTTRPETNVTRYYDFNITRETVAPDGVEVQLLLVNGEFPGPLMEANWGDWLEVTVHNNIPEEGSTLHMHGILQQETPWMDGVPGISQCPIAPYGTFTYRFKPDLYGASWWHSHWEGQYVSGMSGPLVVYGPTHVDYDIDVGPVFVTDYFHDYYTSIAAGFMENVIDVTLSDNNLINGKNSYDSNGAPLAAFNFQSGKVHRLRLVNGAAFAVEKISIDGLNMSVIANDFVPIVPYSTDVVTLSPGQRTDVLVQATDDSTDSRWLRVYKPPNCSPGKEGSYLALAAIFNEGADRTKAPTTEAGPNAYSAYCGNDPLSLTAPALTLTPPEPDVTEILPIELRPNGTSNLWYMANRTFRVDYNDPMLLNAKKGDLDFPHIQNVHDYGSNASLRFIIQNTGFQPHPMHLHGHNFWVLQEGACTDNETVFPRGQGRHGDGEIGHMRSPSQMSNLFGGRHHHHKLELAVTPVEEHMVRRSDGLNFGSSDYGSCWDGSIVNPTNPQRRDVQMLLPGSYIVIQWMQDNPGLWPLHCHIAWHLTAGFNWMILERPDDIISGMPIPDAVAQTCTDWNAWTSNHIVEQTGAGL</sequence>